<accession>A0A0H2RP95</accession>
<dbReference type="InParanoid" id="A0A0H2RP95"/>
<keyword evidence="3" id="KW-1185">Reference proteome</keyword>
<proteinExistence type="predicted"/>
<organism evidence="2 3">
    <name type="scientific">Schizopora paradoxa</name>
    <dbReference type="NCBI Taxonomy" id="27342"/>
    <lineage>
        <taxon>Eukaryota</taxon>
        <taxon>Fungi</taxon>
        <taxon>Dikarya</taxon>
        <taxon>Basidiomycota</taxon>
        <taxon>Agaricomycotina</taxon>
        <taxon>Agaricomycetes</taxon>
        <taxon>Hymenochaetales</taxon>
        <taxon>Schizoporaceae</taxon>
        <taxon>Schizopora</taxon>
    </lineage>
</organism>
<evidence type="ECO:0000256" key="1">
    <source>
        <dbReference type="SAM" id="MobiDB-lite"/>
    </source>
</evidence>
<gene>
    <name evidence="2" type="ORF">SCHPADRAFT_683354</name>
</gene>
<dbReference type="EMBL" id="KQ086191">
    <property type="protein sequence ID" value="KLO06631.1"/>
    <property type="molecule type" value="Genomic_DNA"/>
</dbReference>
<dbReference type="OrthoDB" id="2596754at2759"/>
<dbReference type="AlphaFoldDB" id="A0A0H2RP95"/>
<protein>
    <submittedName>
        <fullName evidence="2">Uncharacterized protein</fullName>
    </submittedName>
</protein>
<sequence length="346" mass="37895">MDALDGENLLITLNSLIAGLALPLALESTLDLTPSLILGIFESILRTRLAIPPEIRKSTKRDARIDCMKIFLGILGDDVLGIAAGIDRIDPVRLADGMPEETTRVAQLFCWLGKKMNYIAEDGSYIDERVASRAEANENTTAANVSPSMTADTTVESRLSIHSNHDESDDQTTVMADESFVLDAESVDEEAAETVEEVQSIHSIDPSPSVSRSFDEPRCIHEVSFNSPRNRRNRTVDPDNSVASYCDCPSSIIGLSSSGAQTFRQDGWISSVSLEDELRSYEATAKSKSPRNKSSHSLSNSRAVPCTPIRSRPITRHTSPSQHTLALLNERAKLQEELARLKSSHS</sequence>
<evidence type="ECO:0000313" key="2">
    <source>
        <dbReference type="EMBL" id="KLO06631.1"/>
    </source>
</evidence>
<feature type="region of interest" description="Disordered" evidence="1">
    <location>
        <begin position="283"/>
        <end position="324"/>
    </location>
</feature>
<dbReference type="Proteomes" id="UP000053477">
    <property type="component" value="Unassembled WGS sequence"/>
</dbReference>
<name>A0A0H2RP95_9AGAM</name>
<evidence type="ECO:0000313" key="3">
    <source>
        <dbReference type="Proteomes" id="UP000053477"/>
    </source>
</evidence>
<reference evidence="2 3" key="1">
    <citation type="submission" date="2015-04" db="EMBL/GenBank/DDBJ databases">
        <title>Complete genome sequence of Schizopora paradoxa KUC8140, a cosmopolitan wood degrader in East Asia.</title>
        <authorList>
            <consortium name="DOE Joint Genome Institute"/>
            <person name="Min B."/>
            <person name="Park H."/>
            <person name="Jang Y."/>
            <person name="Kim J.-J."/>
            <person name="Kim K.H."/>
            <person name="Pangilinan J."/>
            <person name="Lipzen A."/>
            <person name="Riley R."/>
            <person name="Grigoriev I.V."/>
            <person name="Spatafora J.W."/>
            <person name="Choi I.-G."/>
        </authorList>
    </citation>
    <scope>NUCLEOTIDE SEQUENCE [LARGE SCALE GENOMIC DNA]</scope>
    <source>
        <strain evidence="2 3">KUC8140</strain>
    </source>
</reference>